<gene>
    <name evidence="2" type="ORF">FWK35_00020505</name>
</gene>
<keyword evidence="1" id="KW-1133">Transmembrane helix</keyword>
<keyword evidence="1" id="KW-0812">Transmembrane</keyword>
<proteinExistence type="predicted"/>
<protein>
    <submittedName>
        <fullName evidence="2">Uncharacterized protein</fullName>
    </submittedName>
</protein>
<name>A0A6G0Z4C4_APHCR</name>
<organism evidence="2 3">
    <name type="scientific">Aphis craccivora</name>
    <name type="common">Cowpea aphid</name>
    <dbReference type="NCBI Taxonomy" id="307492"/>
    <lineage>
        <taxon>Eukaryota</taxon>
        <taxon>Metazoa</taxon>
        <taxon>Ecdysozoa</taxon>
        <taxon>Arthropoda</taxon>
        <taxon>Hexapoda</taxon>
        <taxon>Insecta</taxon>
        <taxon>Pterygota</taxon>
        <taxon>Neoptera</taxon>
        <taxon>Paraneoptera</taxon>
        <taxon>Hemiptera</taxon>
        <taxon>Sternorrhyncha</taxon>
        <taxon>Aphidomorpha</taxon>
        <taxon>Aphidoidea</taxon>
        <taxon>Aphididae</taxon>
        <taxon>Aphidini</taxon>
        <taxon>Aphis</taxon>
        <taxon>Aphis</taxon>
    </lineage>
</organism>
<accession>A0A6G0Z4C4</accession>
<sequence>MYNKYKVDPSLSFGYDIDLSADTTSQDLKVTGDTDGPQTTAQVEHMSTTQLLQDPARAAIYRRGWEDRTLQQQPTVTTRFICLRDRKMRFLIYQSVIIILIAKSLINDYFVYLDVIMEFAAN</sequence>
<dbReference type="EMBL" id="VUJU01001375">
    <property type="protein sequence ID" value="KAF0765557.1"/>
    <property type="molecule type" value="Genomic_DNA"/>
</dbReference>
<keyword evidence="3" id="KW-1185">Reference proteome</keyword>
<dbReference type="Proteomes" id="UP000478052">
    <property type="component" value="Unassembled WGS sequence"/>
</dbReference>
<feature type="transmembrane region" description="Helical" evidence="1">
    <location>
        <begin position="90"/>
        <end position="112"/>
    </location>
</feature>
<comment type="caution">
    <text evidence="2">The sequence shown here is derived from an EMBL/GenBank/DDBJ whole genome shotgun (WGS) entry which is preliminary data.</text>
</comment>
<reference evidence="2 3" key="1">
    <citation type="submission" date="2019-08" db="EMBL/GenBank/DDBJ databases">
        <title>Whole genome of Aphis craccivora.</title>
        <authorList>
            <person name="Voronova N.V."/>
            <person name="Shulinski R.S."/>
            <person name="Bandarenka Y.V."/>
            <person name="Zhorov D.G."/>
            <person name="Warner D."/>
        </authorList>
    </citation>
    <scope>NUCLEOTIDE SEQUENCE [LARGE SCALE GENOMIC DNA]</scope>
    <source>
        <strain evidence="2">180601</strain>
        <tissue evidence="2">Whole Body</tissue>
    </source>
</reference>
<evidence type="ECO:0000313" key="2">
    <source>
        <dbReference type="EMBL" id="KAF0765557.1"/>
    </source>
</evidence>
<evidence type="ECO:0000256" key="1">
    <source>
        <dbReference type="SAM" id="Phobius"/>
    </source>
</evidence>
<keyword evidence="1" id="KW-0472">Membrane</keyword>
<evidence type="ECO:0000313" key="3">
    <source>
        <dbReference type="Proteomes" id="UP000478052"/>
    </source>
</evidence>
<dbReference type="OrthoDB" id="6630410at2759"/>
<dbReference type="AlphaFoldDB" id="A0A6G0Z4C4"/>